<dbReference type="InterPro" id="IPR042099">
    <property type="entry name" value="ANL_N_sf"/>
</dbReference>
<dbReference type="Proteomes" id="UP001163203">
    <property type="component" value="Chromosome"/>
</dbReference>
<dbReference type="Pfam" id="PF13193">
    <property type="entry name" value="AMP-binding_C"/>
    <property type="match status" value="1"/>
</dbReference>
<dbReference type="CDD" id="cd12118">
    <property type="entry name" value="ttLC_FACS_AEE21_like"/>
    <property type="match status" value="1"/>
</dbReference>
<dbReference type="NCBIfam" id="NF006020">
    <property type="entry name" value="PRK08162.1"/>
    <property type="match status" value="1"/>
</dbReference>
<feature type="domain" description="AMP-binding enzyme C-terminal" evidence="6">
    <location>
        <begin position="444"/>
        <end position="519"/>
    </location>
</feature>
<organism evidence="7 8">
    <name type="scientific">Amycolatopsis cynarae</name>
    <dbReference type="NCBI Taxonomy" id="2995223"/>
    <lineage>
        <taxon>Bacteria</taxon>
        <taxon>Bacillati</taxon>
        <taxon>Actinomycetota</taxon>
        <taxon>Actinomycetes</taxon>
        <taxon>Pseudonocardiales</taxon>
        <taxon>Pseudonocardiaceae</taxon>
        <taxon>Amycolatopsis</taxon>
    </lineage>
</organism>
<dbReference type="InterPro" id="IPR020845">
    <property type="entry name" value="AMP-binding_CS"/>
</dbReference>
<gene>
    <name evidence="7" type="ORF">ORV05_28570</name>
</gene>
<evidence type="ECO:0000256" key="2">
    <source>
        <dbReference type="ARBA" id="ARBA00022598"/>
    </source>
</evidence>
<name>A0ABY7AXW5_9PSEU</name>
<dbReference type="InterPro" id="IPR045851">
    <property type="entry name" value="AMP-bd_C_sf"/>
</dbReference>
<dbReference type="Gene3D" id="3.30.300.30">
    <property type="match status" value="1"/>
</dbReference>
<comment type="similarity">
    <text evidence="1">Belongs to the ATP-dependent AMP-binding enzyme family.</text>
</comment>
<evidence type="ECO:0000313" key="8">
    <source>
        <dbReference type="Proteomes" id="UP001163203"/>
    </source>
</evidence>
<dbReference type="RefSeq" id="WP_268755079.1">
    <property type="nucleotide sequence ID" value="NZ_CP113836.1"/>
</dbReference>
<evidence type="ECO:0000259" key="6">
    <source>
        <dbReference type="Pfam" id="PF13193"/>
    </source>
</evidence>
<protein>
    <submittedName>
        <fullName evidence="7">Acyl--CoA ligase family protein</fullName>
    </submittedName>
</protein>
<reference evidence="7" key="1">
    <citation type="submission" date="2022-11" db="EMBL/GenBank/DDBJ databases">
        <authorList>
            <person name="Mo P."/>
        </authorList>
    </citation>
    <scope>NUCLEOTIDE SEQUENCE</scope>
    <source>
        <strain evidence="7">HUAS 11-8</strain>
    </source>
</reference>
<dbReference type="PANTHER" id="PTHR43859">
    <property type="entry name" value="ACYL-ACTIVATING ENZYME"/>
    <property type="match status" value="1"/>
</dbReference>
<dbReference type="GO" id="GO:0016874">
    <property type="term" value="F:ligase activity"/>
    <property type="evidence" value="ECO:0007669"/>
    <property type="project" value="UniProtKB-KW"/>
</dbReference>
<dbReference type="Pfam" id="PF00501">
    <property type="entry name" value="AMP-binding"/>
    <property type="match status" value="1"/>
</dbReference>
<evidence type="ECO:0000259" key="5">
    <source>
        <dbReference type="Pfam" id="PF00501"/>
    </source>
</evidence>
<dbReference type="PANTHER" id="PTHR43859:SF4">
    <property type="entry name" value="BUTANOATE--COA LIGASE AAE1-RELATED"/>
    <property type="match status" value="1"/>
</dbReference>
<evidence type="ECO:0000256" key="4">
    <source>
        <dbReference type="ARBA" id="ARBA00023098"/>
    </source>
</evidence>
<keyword evidence="4" id="KW-0443">Lipid metabolism</keyword>
<evidence type="ECO:0000313" key="7">
    <source>
        <dbReference type="EMBL" id="WAL64856.1"/>
    </source>
</evidence>
<dbReference type="InterPro" id="IPR000873">
    <property type="entry name" value="AMP-dep_synth/lig_dom"/>
</dbReference>
<dbReference type="Gene3D" id="3.40.50.12780">
    <property type="entry name" value="N-terminal domain of ligase-like"/>
    <property type="match status" value="1"/>
</dbReference>
<keyword evidence="2 7" id="KW-0436">Ligase</keyword>
<accession>A0ABY7AXW5</accession>
<dbReference type="SUPFAM" id="SSF56801">
    <property type="entry name" value="Acetyl-CoA synthetase-like"/>
    <property type="match status" value="1"/>
</dbReference>
<proteinExistence type="inferred from homology"/>
<dbReference type="PROSITE" id="PS00455">
    <property type="entry name" value="AMP_BINDING"/>
    <property type="match status" value="1"/>
</dbReference>
<keyword evidence="3" id="KW-0276">Fatty acid metabolism</keyword>
<evidence type="ECO:0000256" key="3">
    <source>
        <dbReference type="ARBA" id="ARBA00022832"/>
    </source>
</evidence>
<keyword evidence="8" id="KW-1185">Reference proteome</keyword>
<evidence type="ECO:0000256" key="1">
    <source>
        <dbReference type="ARBA" id="ARBA00006432"/>
    </source>
</evidence>
<dbReference type="EMBL" id="CP113836">
    <property type="protein sequence ID" value="WAL64856.1"/>
    <property type="molecule type" value="Genomic_DNA"/>
</dbReference>
<feature type="domain" description="AMP-dependent synthetase/ligase" evidence="5">
    <location>
        <begin position="18"/>
        <end position="394"/>
    </location>
</feature>
<dbReference type="NCBIfam" id="NF004837">
    <property type="entry name" value="PRK06187.1"/>
    <property type="match status" value="1"/>
</dbReference>
<sequence length="539" mass="58791">MAVTEDTWYTPLTPLAFLERAAEVFPDKEAIVYGERRTTYREFAAEATRVAHALRAAGVAPGDRVAYLMPNIPEMLVAHFAVPLAGAVLVAINTRLAPAEIRYILDHSGVKVLVVDAALHPSIAPVLGELAVSEIVTVTDPASGASPDPAIGGISYGELLDRGEDTPLPWSVTDERGTISINYTSGTTGRPKGVMYHHRGAYLNSLAEIIHSQHTPRSRYLWTLPMFHCNGWCTTWAVTAIGGTHVCLRAVDAAEIWRLLDTEGITHLNGAPTVLVTIAGHPQAHPLPHEVVVTTAGAPPSPTVIRRMSELGARLTHVYGLTETYGPYTVCEAQEGWLKLDLAERSRLQSRQGVGMIVTDGVRVVDDDMNDVPRDGVTMGEVVMRGNNVMAGYFQDPEATENAFRGGWFHSGDLGVWHPDGYIQLRDRAKDIIVSGGENISTIEVEAAIDSHPAVLEVAVVGVPDEKWGERPKAYVVLRPGRSLTTGELLEHVRGEIARYKVPDQVEFVTELPKTSTGKIQKFQLRERDWAGHESRIQG</sequence>
<dbReference type="InterPro" id="IPR025110">
    <property type="entry name" value="AMP-bd_C"/>
</dbReference>